<feature type="active site" description="Proton acceptor" evidence="1">
    <location>
        <position position="166"/>
    </location>
</feature>
<dbReference type="InterPro" id="IPR029063">
    <property type="entry name" value="SAM-dependent_MTases_sf"/>
</dbReference>
<comment type="similarity">
    <text evidence="1">Belongs to the RlmJ family.</text>
</comment>
<dbReference type="EC" id="2.1.1.266" evidence="1"/>
<protein>
    <recommendedName>
        <fullName evidence="1">Ribosomal RNA large subunit methyltransferase J</fullName>
        <ecNumber evidence="1">2.1.1.266</ecNumber>
    </recommendedName>
    <alternativeName>
        <fullName evidence="1">23S rRNA (adenine(2030)-N6)-methyltransferase</fullName>
    </alternativeName>
    <alternativeName>
        <fullName evidence="1">23S rRNA m6A2030 methyltransferase</fullName>
    </alternativeName>
</protein>
<evidence type="ECO:0000313" key="3">
    <source>
        <dbReference type="Proteomes" id="UP000664096"/>
    </source>
</evidence>
<comment type="caution">
    <text evidence="2">The sequence shown here is derived from an EMBL/GenBank/DDBJ whole genome shotgun (WGS) entry which is preliminary data.</text>
</comment>
<comment type="function">
    <text evidence="1">Specifically methylates the adenine in position 2030 of 23S rRNA.</text>
</comment>
<keyword evidence="1" id="KW-0698">rRNA processing</keyword>
<feature type="site" description="Interaction with substrate rRNA" evidence="1">
    <location>
        <position position="3"/>
    </location>
</feature>
<feature type="binding site" evidence="1">
    <location>
        <position position="166"/>
    </location>
    <ligand>
        <name>S-adenosyl-L-methionine</name>
        <dbReference type="ChEBI" id="CHEBI:59789"/>
    </ligand>
</feature>
<comment type="catalytic activity">
    <reaction evidence="1">
        <text>adenosine(2030) in 23S rRNA + S-adenosyl-L-methionine = N(6)-methyladenosine(2030) in 23S rRNA + S-adenosyl-L-homocysteine + H(+)</text>
        <dbReference type="Rhea" id="RHEA:43736"/>
        <dbReference type="Rhea" id="RHEA-COMP:10668"/>
        <dbReference type="Rhea" id="RHEA-COMP:10669"/>
        <dbReference type="ChEBI" id="CHEBI:15378"/>
        <dbReference type="ChEBI" id="CHEBI:57856"/>
        <dbReference type="ChEBI" id="CHEBI:59789"/>
        <dbReference type="ChEBI" id="CHEBI:74411"/>
        <dbReference type="ChEBI" id="CHEBI:74449"/>
        <dbReference type="EC" id="2.1.1.266"/>
    </reaction>
</comment>
<dbReference type="GO" id="GO:0070475">
    <property type="term" value="P:rRNA base methylation"/>
    <property type="evidence" value="ECO:0007669"/>
    <property type="project" value="UniProtKB-UniRule"/>
</dbReference>
<keyword evidence="1" id="KW-0694">RNA-binding</keyword>
<feature type="binding site" evidence="1">
    <location>
        <begin position="145"/>
        <end position="146"/>
    </location>
    <ligand>
        <name>S-adenosyl-L-methionine</name>
        <dbReference type="ChEBI" id="CHEBI:59789"/>
    </ligand>
</feature>
<keyword evidence="1" id="KW-0489">Methyltransferase</keyword>
<dbReference type="GO" id="GO:0036307">
    <property type="term" value="F:23S rRNA (adenine(2030)-N(6))-methyltransferase activity"/>
    <property type="evidence" value="ECO:0007669"/>
    <property type="project" value="UniProtKB-UniRule"/>
</dbReference>
<name>A0A939EI66_9HYPH</name>
<dbReference type="InterPro" id="IPR007473">
    <property type="entry name" value="RlmJ"/>
</dbReference>
<dbReference type="SUPFAM" id="SSF53335">
    <property type="entry name" value="S-adenosyl-L-methionine-dependent methyltransferases"/>
    <property type="match status" value="1"/>
</dbReference>
<dbReference type="PANTHER" id="PTHR37426:SF1">
    <property type="entry name" value="RIBOSOMAL RNA LARGE SUBUNIT METHYLTRANSFERASE J"/>
    <property type="match status" value="1"/>
</dbReference>
<comment type="subunit">
    <text evidence="1">Monomer.</text>
</comment>
<feature type="binding site" evidence="1">
    <location>
        <position position="41"/>
    </location>
    <ligand>
        <name>S-adenosyl-L-methionine</name>
        <dbReference type="ChEBI" id="CHEBI:59789"/>
    </ligand>
</feature>
<keyword evidence="1" id="KW-0808">Transferase</keyword>
<evidence type="ECO:0000313" key="2">
    <source>
        <dbReference type="EMBL" id="MBN9673595.1"/>
    </source>
</evidence>
<dbReference type="HAMAP" id="MF_00934">
    <property type="entry name" value="23SrRNA_methyltr_J"/>
    <property type="match status" value="1"/>
</dbReference>
<feature type="binding site" evidence="1">
    <location>
        <position position="102"/>
    </location>
    <ligand>
        <name>S-adenosyl-L-methionine</name>
        <dbReference type="ChEBI" id="CHEBI:59789"/>
    </ligand>
</feature>
<dbReference type="Pfam" id="PF04378">
    <property type="entry name" value="RsmJ"/>
    <property type="match status" value="1"/>
</dbReference>
<dbReference type="AlphaFoldDB" id="A0A939EI66"/>
<sequence>MNYRHAYHAGNIGDVLKHVVLARLIVYFQRKDKAFRILDTHAGIGLYDLTSEETLKTGEWRQGIGKVLDAEIPDQVAALLSPWLDVIHDLNPDGALKRYPGSPALARHLMRPNDRLTLTELHSADFETLSKAFEGDHQVKAIHLDGWLAMGSFLPPKEKRGMVLIDPAFEVPDEFERMTRAVVKGWKKWSSGTYALWYPMKDARSIRRMHEAFEEAGLRDVLTLELNVGKSGPDTRMLGSGLTVINPPYTLAEEMRTVLPWLCGILHQGAGAGWDVSQRIEE</sequence>
<organism evidence="2 3">
    <name type="scientific">Roseibium aggregatum</name>
    <dbReference type="NCBI Taxonomy" id="187304"/>
    <lineage>
        <taxon>Bacteria</taxon>
        <taxon>Pseudomonadati</taxon>
        <taxon>Pseudomonadota</taxon>
        <taxon>Alphaproteobacteria</taxon>
        <taxon>Hyphomicrobiales</taxon>
        <taxon>Stappiaceae</taxon>
        <taxon>Roseibium</taxon>
    </lineage>
</organism>
<dbReference type="RefSeq" id="WP_207143520.1">
    <property type="nucleotide sequence ID" value="NZ_JAEKJZ010000007.1"/>
</dbReference>
<feature type="binding site" evidence="1">
    <location>
        <position position="18"/>
    </location>
    <ligand>
        <name>S-adenosyl-L-methionine</name>
        <dbReference type="ChEBI" id="CHEBI:59789"/>
    </ligand>
</feature>
<dbReference type="GO" id="GO:0005829">
    <property type="term" value="C:cytosol"/>
    <property type="evidence" value="ECO:0007669"/>
    <property type="project" value="TreeGrafter"/>
</dbReference>
<keyword evidence="1" id="KW-0949">S-adenosyl-L-methionine</keyword>
<dbReference type="Proteomes" id="UP000664096">
    <property type="component" value="Unassembled WGS sequence"/>
</dbReference>
<dbReference type="EMBL" id="JAEKJZ010000007">
    <property type="protein sequence ID" value="MBN9673595.1"/>
    <property type="molecule type" value="Genomic_DNA"/>
</dbReference>
<proteinExistence type="inferred from homology"/>
<reference evidence="2" key="1">
    <citation type="submission" date="2020-12" db="EMBL/GenBank/DDBJ databases">
        <title>Oil enriched cultivation method for isolating marine PHA-producing bacteria.</title>
        <authorList>
            <person name="Zheng W."/>
            <person name="Yu S."/>
            <person name="Huang Y."/>
        </authorList>
    </citation>
    <scope>NUCLEOTIDE SEQUENCE</scope>
    <source>
        <strain evidence="2">SY-2-12</strain>
    </source>
</reference>
<evidence type="ECO:0000256" key="1">
    <source>
        <dbReference type="HAMAP-Rule" id="MF_00934"/>
    </source>
</evidence>
<dbReference type="GO" id="GO:0003723">
    <property type="term" value="F:RNA binding"/>
    <property type="evidence" value="ECO:0007669"/>
    <property type="project" value="UniProtKB-UniRule"/>
</dbReference>
<dbReference type="Gene3D" id="3.40.50.150">
    <property type="entry name" value="Vaccinia Virus protein VP39"/>
    <property type="match status" value="1"/>
</dbReference>
<gene>
    <name evidence="1" type="primary">rlmJ</name>
    <name evidence="2" type="ORF">JF539_24780</name>
</gene>
<dbReference type="PANTHER" id="PTHR37426">
    <property type="entry name" value="RIBOSOMAL RNA LARGE SUBUNIT METHYLTRANSFERASE J"/>
    <property type="match status" value="1"/>
</dbReference>
<accession>A0A939EI66</accession>
<feature type="binding site" evidence="1">
    <location>
        <position position="120"/>
    </location>
    <ligand>
        <name>S-adenosyl-L-methionine</name>
        <dbReference type="ChEBI" id="CHEBI:59789"/>
    </ligand>
</feature>